<evidence type="ECO:0000256" key="1">
    <source>
        <dbReference type="ARBA" id="ARBA00012513"/>
    </source>
</evidence>
<dbReference type="Proteomes" id="UP000185696">
    <property type="component" value="Unassembled WGS sequence"/>
</dbReference>
<evidence type="ECO:0000256" key="7">
    <source>
        <dbReference type="ARBA" id="ARBA00047899"/>
    </source>
</evidence>
<reference evidence="11 12" key="1">
    <citation type="submission" date="2016-12" db="EMBL/GenBank/DDBJ databases">
        <title>The draft genome sequence of Actinophytocola xinjiangensis.</title>
        <authorList>
            <person name="Wang W."/>
            <person name="Yuan L."/>
        </authorList>
    </citation>
    <scope>NUCLEOTIDE SEQUENCE [LARGE SCALE GENOMIC DNA]</scope>
    <source>
        <strain evidence="11 12">CGMCC 4.4663</strain>
    </source>
</reference>
<dbReference type="Gene3D" id="3.30.200.20">
    <property type="entry name" value="Phosphorylase Kinase, domain 1"/>
    <property type="match status" value="1"/>
</dbReference>
<evidence type="ECO:0000256" key="3">
    <source>
        <dbReference type="ARBA" id="ARBA00022679"/>
    </source>
</evidence>
<organism evidence="11 12">
    <name type="scientific">Actinophytocola xinjiangensis</name>
    <dbReference type="NCBI Taxonomy" id="485602"/>
    <lineage>
        <taxon>Bacteria</taxon>
        <taxon>Bacillati</taxon>
        <taxon>Actinomycetota</taxon>
        <taxon>Actinomycetes</taxon>
        <taxon>Pseudonocardiales</taxon>
        <taxon>Pseudonocardiaceae</taxon>
    </lineage>
</organism>
<dbReference type="FunFam" id="1.10.510.10:FF:000306">
    <property type="entry name" value="Serine/threonine protein kinase"/>
    <property type="match status" value="1"/>
</dbReference>
<evidence type="ECO:0000256" key="6">
    <source>
        <dbReference type="ARBA" id="ARBA00022840"/>
    </source>
</evidence>
<dbReference type="PANTHER" id="PTHR24363:SF0">
    <property type="entry name" value="SERINE_THREONINE KINASE LIKE DOMAIN CONTAINING 1"/>
    <property type="match status" value="1"/>
</dbReference>
<accession>A0A7Z1AZS4</accession>
<dbReference type="Gene3D" id="1.25.40.10">
    <property type="entry name" value="Tetratricopeptide repeat domain"/>
    <property type="match status" value="2"/>
</dbReference>
<dbReference type="GO" id="GO:0004674">
    <property type="term" value="F:protein serine/threonine kinase activity"/>
    <property type="evidence" value="ECO:0007669"/>
    <property type="project" value="UniProtKB-KW"/>
</dbReference>
<comment type="catalytic activity">
    <reaction evidence="7">
        <text>L-threonyl-[protein] + ATP = O-phospho-L-threonyl-[protein] + ADP + H(+)</text>
        <dbReference type="Rhea" id="RHEA:46608"/>
        <dbReference type="Rhea" id="RHEA-COMP:11060"/>
        <dbReference type="Rhea" id="RHEA-COMP:11605"/>
        <dbReference type="ChEBI" id="CHEBI:15378"/>
        <dbReference type="ChEBI" id="CHEBI:30013"/>
        <dbReference type="ChEBI" id="CHEBI:30616"/>
        <dbReference type="ChEBI" id="CHEBI:61977"/>
        <dbReference type="ChEBI" id="CHEBI:456216"/>
        <dbReference type="EC" id="2.7.11.1"/>
    </reaction>
</comment>
<evidence type="ECO:0000256" key="2">
    <source>
        <dbReference type="ARBA" id="ARBA00022527"/>
    </source>
</evidence>
<keyword evidence="2 11" id="KW-0723">Serine/threonine-protein kinase</keyword>
<proteinExistence type="predicted"/>
<dbReference type="PROSITE" id="PS50011">
    <property type="entry name" value="PROTEIN_KINASE_DOM"/>
    <property type="match status" value="1"/>
</dbReference>
<dbReference type="EMBL" id="MSIF01000001">
    <property type="protein sequence ID" value="OLF13824.1"/>
    <property type="molecule type" value="Genomic_DNA"/>
</dbReference>
<dbReference type="InterPro" id="IPR031636">
    <property type="entry name" value="PknG_TPR"/>
</dbReference>
<keyword evidence="5 11" id="KW-0418">Kinase</keyword>
<evidence type="ECO:0000259" key="10">
    <source>
        <dbReference type="PROSITE" id="PS50011"/>
    </source>
</evidence>
<keyword evidence="6" id="KW-0067">ATP-binding</keyword>
<dbReference type="InterPro" id="IPR031634">
    <property type="entry name" value="PknG_rubred"/>
</dbReference>
<evidence type="ECO:0000256" key="8">
    <source>
        <dbReference type="ARBA" id="ARBA00048679"/>
    </source>
</evidence>
<feature type="compositionally biased region" description="Low complexity" evidence="9">
    <location>
        <begin position="35"/>
        <end position="69"/>
    </location>
</feature>
<comment type="caution">
    <text evidence="11">The sequence shown here is derived from an EMBL/GenBank/DDBJ whole genome shotgun (WGS) entry which is preliminary data.</text>
</comment>
<dbReference type="Pfam" id="PF16918">
    <property type="entry name" value="PknG_TPR"/>
    <property type="match status" value="1"/>
</dbReference>
<comment type="catalytic activity">
    <reaction evidence="8">
        <text>L-seryl-[protein] + ATP = O-phospho-L-seryl-[protein] + ADP + H(+)</text>
        <dbReference type="Rhea" id="RHEA:17989"/>
        <dbReference type="Rhea" id="RHEA-COMP:9863"/>
        <dbReference type="Rhea" id="RHEA-COMP:11604"/>
        <dbReference type="ChEBI" id="CHEBI:15378"/>
        <dbReference type="ChEBI" id="CHEBI:29999"/>
        <dbReference type="ChEBI" id="CHEBI:30616"/>
        <dbReference type="ChEBI" id="CHEBI:83421"/>
        <dbReference type="ChEBI" id="CHEBI:456216"/>
        <dbReference type="EC" id="2.7.11.1"/>
    </reaction>
</comment>
<gene>
    <name evidence="11" type="ORF">BLA60_01105</name>
</gene>
<dbReference type="GO" id="GO:0005524">
    <property type="term" value="F:ATP binding"/>
    <property type="evidence" value="ECO:0007669"/>
    <property type="project" value="UniProtKB-KW"/>
</dbReference>
<feature type="domain" description="Protein kinase" evidence="10">
    <location>
        <begin position="175"/>
        <end position="429"/>
    </location>
</feature>
<dbReference type="SMART" id="SM00220">
    <property type="entry name" value="S_TKc"/>
    <property type="match status" value="1"/>
</dbReference>
<sequence length="773" mass="83276">MTACSRPDCSGTIDEDGYCDTCGLEAPVTAPAPATVGASAAPATGAPAPAELDGPTVSTRSTRTGSTATNWTSPTAASGAVTTRSRRGSTRSSSRGLLGAGLVEIPRVPYRDPRSAVLADPKVPESKRFCSSCGTKVGRGSEGTPGRTEGFCTKCGHRFSFSPKLSPGEVLHDQYEVLGCLAHGGLGWIYLALDRAVADRWVVLKGLLDTGDADAMAAAVAERRFLAEVEHPNIVKIHNFVQHRDAESGAMVGYIVMEYVGGQSLKDMIKNLRKGQGAEAVLPLPQAIAYVLEMLPPIGYLHSLNLLFCDFKPDNVIQTEEQLKLIDLGAVRHVDDEDSPVYGTIGYQAPEIASVGPSRSSDLYTIGRTLAVMTFPFDFQHGNRETLPNPVDEPLLATFESYDRFLRRAAAAEPTARFGSAEEMREQLTGVLREVLATEDGLPRPGASTEFTPERRAFGVRNGVRSGPDLGELVTSLPAPRIDGADPAAAFLASVTSTDPAALIEELHTAPQSSIEVRLRIARAYIELGDLVSALRRLDDVARDAVDHDRLWLVDWHRGLAHLAENNPAAARDRFDRVYSAVPGEAAPKLAIAACAEAMQDWLAADRYYRVVWRTDRAYVSAAFGLARSLLARGERHEAFEVLCSVPETSNHYVAARLAAVGARTTVGSITQLTDEDLTAAGTLLTDLEVDAQRRVRATTDVLTAAFDRLRAGHNPTGGTTASTTVLGYALTEHGLRTGLERCYRTLARHADNTKERIALVDTANRIRPRTWV</sequence>
<name>A0A7Z1AZS4_9PSEU</name>
<feature type="region of interest" description="Disordered" evidence="9">
    <location>
        <begin position="35"/>
        <end position="95"/>
    </location>
</feature>
<evidence type="ECO:0000256" key="9">
    <source>
        <dbReference type="SAM" id="MobiDB-lite"/>
    </source>
</evidence>
<dbReference type="Pfam" id="PF00069">
    <property type="entry name" value="Pkinase"/>
    <property type="match status" value="1"/>
</dbReference>
<dbReference type="AlphaFoldDB" id="A0A7Z1AZS4"/>
<dbReference type="SUPFAM" id="SSF48452">
    <property type="entry name" value="TPR-like"/>
    <property type="match status" value="1"/>
</dbReference>
<dbReference type="Gene3D" id="1.10.510.10">
    <property type="entry name" value="Transferase(Phosphotransferase) domain 1"/>
    <property type="match status" value="1"/>
</dbReference>
<keyword evidence="12" id="KW-1185">Reference proteome</keyword>
<keyword evidence="3" id="KW-0808">Transferase</keyword>
<dbReference type="EC" id="2.7.11.1" evidence="1"/>
<dbReference type="FunFam" id="3.30.200.20:FF:000205">
    <property type="entry name" value="Serine/threonine protein kinase"/>
    <property type="match status" value="1"/>
</dbReference>
<evidence type="ECO:0000256" key="5">
    <source>
        <dbReference type="ARBA" id="ARBA00022777"/>
    </source>
</evidence>
<dbReference type="SUPFAM" id="SSF56112">
    <property type="entry name" value="Protein kinase-like (PK-like)"/>
    <property type="match status" value="1"/>
</dbReference>
<dbReference type="OrthoDB" id="137117at2"/>
<evidence type="ECO:0000313" key="11">
    <source>
        <dbReference type="EMBL" id="OLF13824.1"/>
    </source>
</evidence>
<dbReference type="InterPro" id="IPR000719">
    <property type="entry name" value="Prot_kinase_dom"/>
</dbReference>
<protein>
    <recommendedName>
        <fullName evidence="1">non-specific serine/threonine protein kinase</fullName>
        <ecNumber evidence="1">2.7.11.1</ecNumber>
    </recommendedName>
</protein>
<dbReference type="InterPro" id="IPR011990">
    <property type="entry name" value="TPR-like_helical_dom_sf"/>
</dbReference>
<dbReference type="CDD" id="cd14014">
    <property type="entry name" value="STKc_PknB_like"/>
    <property type="match status" value="1"/>
</dbReference>
<evidence type="ECO:0000256" key="4">
    <source>
        <dbReference type="ARBA" id="ARBA00022741"/>
    </source>
</evidence>
<keyword evidence="4" id="KW-0547">Nucleotide-binding</keyword>
<dbReference type="InterPro" id="IPR011009">
    <property type="entry name" value="Kinase-like_dom_sf"/>
</dbReference>
<dbReference type="PANTHER" id="PTHR24363">
    <property type="entry name" value="SERINE/THREONINE PROTEIN KINASE"/>
    <property type="match status" value="1"/>
</dbReference>
<dbReference type="Pfam" id="PF16919">
    <property type="entry name" value="PknG_rubred"/>
    <property type="match status" value="1"/>
</dbReference>
<evidence type="ECO:0000313" key="12">
    <source>
        <dbReference type="Proteomes" id="UP000185696"/>
    </source>
</evidence>
<dbReference type="RefSeq" id="WP_075130772.1">
    <property type="nucleotide sequence ID" value="NZ_MSIF01000001.1"/>
</dbReference>